<keyword evidence="26" id="KW-1185">Reference proteome</keyword>
<evidence type="ECO:0000256" key="4">
    <source>
        <dbReference type="ARBA" id="ARBA00022475"/>
    </source>
</evidence>
<comment type="caution">
    <text evidence="25">The sequence shown here is derived from an EMBL/GenBank/DDBJ whole genome shotgun (WGS) entry which is preliminary data.</text>
</comment>
<comment type="catalytic activity">
    <reaction evidence="14">
        <text>(9Z)-octadecenoyl-CoA + H2O = (9Z)-octadecenoate + CoA + H(+)</text>
        <dbReference type="Rhea" id="RHEA:40139"/>
        <dbReference type="ChEBI" id="CHEBI:15377"/>
        <dbReference type="ChEBI" id="CHEBI:15378"/>
        <dbReference type="ChEBI" id="CHEBI:30823"/>
        <dbReference type="ChEBI" id="CHEBI:57287"/>
        <dbReference type="ChEBI" id="CHEBI:57387"/>
    </reaction>
    <physiologicalReaction direction="left-to-right" evidence="14">
        <dbReference type="Rhea" id="RHEA:40140"/>
    </physiologicalReaction>
</comment>
<dbReference type="GO" id="GO:0006631">
    <property type="term" value="P:fatty acid metabolic process"/>
    <property type="evidence" value="ECO:0007669"/>
    <property type="project" value="UniProtKB-KW"/>
</dbReference>
<evidence type="ECO:0000256" key="23">
    <source>
        <dbReference type="ARBA" id="ARBA00048180"/>
    </source>
</evidence>
<evidence type="ECO:0000256" key="8">
    <source>
        <dbReference type="ARBA" id="ARBA00022832"/>
    </source>
</evidence>
<dbReference type="Gene3D" id="3.10.129.10">
    <property type="entry name" value="Hotdog Thioesterase"/>
    <property type="match status" value="1"/>
</dbReference>
<evidence type="ECO:0000313" key="25">
    <source>
        <dbReference type="EMBL" id="ELR66808.1"/>
    </source>
</evidence>
<evidence type="ECO:0000256" key="19">
    <source>
        <dbReference type="ARBA" id="ARBA00047588"/>
    </source>
</evidence>
<evidence type="ECO:0000256" key="3">
    <source>
        <dbReference type="ARBA" id="ARBA00004632"/>
    </source>
</evidence>
<evidence type="ECO:0000256" key="21">
    <source>
        <dbReference type="ARBA" id="ARBA00047969"/>
    </source>
</evidence>
<dbReference type="PATRIC" id="fig|1056511.3.peg.1336"/>
<dbReference type="GO" id="GO:0005737">
    <property type="term" value="C:cytoplasm"/>
    <property type="evidence" value="ECO:0007669"/>
    <property type="project" value="UniProtKB-SubCell"/>
</dbReference>
<keyword evidence="5" id="KW-0963">Cytoplasm</keyword>
<keyword evidence="7" id="KW-0378">Hydrolase</keyword>
<reference evidence="25 26" key="1">
    <citation type="submission" date="2012-12" db="EMBL/GenBank/DDBJ databases">
        <title>Genome Assembly of Photobacterium sp. AK15.</title>
        <authorList>
            <person name="Khatri I."/>
            <person name="Vaidya B."/>
            <person name="Srinivas T.N.R."/>
            <person name="Subramanian S."/>
            <person name="Pinnaka A."/>
        </authorList>
    </citation>
    <scope>NUCLEOTIDE SEQUENCE [LARGE SCALE GENOMIC DNA]</scope>
    <source>
        <strain evidence="25 26">AK15</strain>
    </source>
</reference>
<dbReference type="NCBIfam" id="TIGR00369">
    <property type="entry name" value="unchar_dom_1"/>
    <property type="match status" value="1"/>
</dbReference>
<dbReference type="SUPFAM" id="SSF54637">
    <property type="entry name" value="Thioesterase/thiol ester dehydrase-isomerase"/>
    <property type="match status" value="1"/>
</dbReference>
<dbReference type="EC" id="3.1.2.2" evidence="16"/>
<feature type="domain" description="Thioesterase" evidence="24">
    <location>
        <begin position="53"/>
        <end position="105"/>
    </location>
</feature>
<evidence type="ECO:0000256" key="9">
    <source>
        <dbReference type="ARBA" id="ARBA00022946"/>
    </source>
</evidence>
<dbReference type="OrthoDB" id="6624918at2"/>
<evidence type="ECO:0000256" key="11">
    <source>
        <dbReference type="ARBA" id="ARBA00023136"/>
    </source>
</evidence>
<keyword evidence="8" id="KW-0276">Fatty acid metabolism</keyword>
<evidence type="ECO:0000256" key="6">
    <source>
        <dbReference type="ARBA" id="ARBA00022703"/>
    </source>
</evidence>
<dbReference type="Pfam" id="PF03061">
    <property type="entry name" value="4HBT"/>
    <property type="match status" value="1"/>
</dbReference>
<evidence type="ECO:0000313" key="26">
    <source>
        <dbReference type="Proteomes" id="UP000011134"/>
    </source>
</evidence>
<evidence type="ECO:0000256" key="22">
    <source>
        <dbReference type="ARBA" id="ARBA00048074"/>
    </source>
</evidence>
<protein>
    <recommendedName>
        <fullName evidence="17">Acyl-coenzyme A thioesterase THEM4</fullName>
        <ecNumber evidence="16">3.1.2.2</ecNumber>
    </recommendedName>
    <alternativeName>
        <fullName evidence="18">Thioesterase superfamily member 4</fullName>
    </alternativeName>
</protein>
<evidence type="ECO:0000256" key="5">
    <source>
        <dbReference type="ARBA" id="ARBA00022490"/>
    </source>
</evidence>
<keyword evidence="6" id="KW-0053">Apoptosis</keyword>
<dbReference type="CDD" id="cd03443">
    <property type="entry name" value="PaaI_thioesterase"/>
    <property type="match status" value="1"/>
</dbReference>
<comment type="catalytic activity">
    <reaction evidence="22">
        <text>dodecanoyl-CoA + H2O = dodecanoate + CoA + H(+)</text>
        <dbReference type="Rhea" id="RHEA:30135"/>
        <dbReference type="ChEBI" id="CHEBI:15377"/>
        <dbReference type="ChEBI" id="CHEBI:15378"/>
        <dbReference type="ChEBI" id="CHEBI:18262"/>
        <dbReference type="ChEBI" id="CHEBI:57287"/>
        <dbReference type="ChEBI" id="CHEBI:57375"/>
    </reaction>
    <physiologicalReaction direction="left-to-right" evidence="22">
        <dbReference type="Rhea" id="RHEA:30136"/>
    </physiologicalReaction>
</comment>
<dbReference type="PANTHER" id="PTHR12418:SF19">
    <property type="entry name" value="ACYL-COENZYME A THIOESTERASE THEM4"/>
    <property type="match status" value="1"/>
</dbReference>
<evidence type="ECO:0000256" key="16">
    <source>
        <dbReference type="ARBA" id="ARBA00038848"/>
    </source>
</evidence>
<evidence type="ECO:0000256" key="20">
    <source>
        <dbReference type="ARBA" id="ARBA00047734"/>
    </source>
</evidence>
<dbReference type="RefSeq" id="WP_007463798.1">
    <property type="nucleotide sequence ID" value="NZ_AMZO01000006.1"/>
</dbReference>
<keyword evidence="10" id="KW-0443">Lipid metabolism</keyword>
<evidence type="ECO:0000256" key="13">
    <source>
        <dbReference type="ARBA" id="ARBA00035852"/>
    </source>
</evidence>
<comment type="similarity">
    <text evidence="15">Belongs to the THEM4/THEM5 thioesterase family.</text>
</comment>
<evidence type="ECO:0000256" key="18">
    <source>
        <dbReference type="ARBA" id="ARBA00043210"/>
    </source>
</evidence>
<organism evidence="25 26">
    <name type="scientific">Photobacterium marinum</name>
    <dbReference type="NCBI Taxonomy" id="1056511"/>
    <lineage>
        <taxon>Bacteria</taxon>
        <taxon>Pseudomonadati</taxon>
        <taxon>Pseudomonadota</taxon>
        <taxon>Gammaproteobacteria</taxon>
        <taxon>Vibrionales</taxon>
        <taxon>Vibrionaceae</taxon>
        <taxon>Photobacterium</taxon>
    </lineage>
</organism>
<proteinExistence type="inferred from homology"/>
<dbReference type="InterPro" id="IPR003736">
    <property type="entry name" value="PAAI_dom"/>
</dbReference>
<accession>L8JF10</accession>
<name>L8JF10_9GAMM</name>
<dbReference type="GO" id="GO:0016020">
    <property type="term" value="C:membrane"/>
    <property type="evidence" value="ECO:0007669"/>
    <property type="project" value="UniProtKB-SubCell"/>
</dbReference>
<keyword evidence="4" id="KW-1003">Cell membrane</keyword>
<dbReference type="InterPro" id="IPR052365">
    <property type="entry name" value="THEM4/THEM5_acyl-CoA_thioest"/>
</dbReference>
<comment type="catalytic activity">
    <reaction evidence="13">
        <text>(5Z,8Z,11Z,14Z)-eicosatetraenoyl-CoA + H2O = (5Z,8Z,11Z,14Z)-eicosatetraenoate + CoA + H(+)</text>
        <dbReference type="Rhea" id="RHEA:40151"/>
        <dbReference type="ChEBI" id="CHEBI:15377"/>
        <dbReference type="ChEBI" id="CHEBI:15378"/>
        <dbReference type="ChEBI" id="CHEBI:32395"/>
        <dbReference type="ChEBI" id="CHEBI:57287"/>
        <dbReference type="ChEBI" id="CHEBI:57368"/>
    </reaction>
    <physiologicalReaction direction="left-to-right" evidence="13">
        <dbReference type="Rhea" id="RHEA:40152"/>
    </physiologicalReaction>
</comment>
<evidence type="ECO:0000256" key="17">
    <source>
        <dbReference type="ARBA" id="ARBA00040123"/>
    </source>
</evidence>
<dbReference type="InterPro" id="IPR006683">
    <property type="entry name" value="Thioestr_dom"/>
</dbReference>
<dbReference type="PANTHER" id="PTHR12418">
    <property type="entry name" value="ACYL-COENZYME A THIOESTERASE THEM4"/>
    <property type="match status" value="1"/>
</dbReference>
<sequence>MPQYQVAKQAHTYCMVCGEQASNPDSLQLSFELDGEKGVTAVFDVTPRHQGYNGLLHGGMTSTLMDAAMTHCLFIQGIKALTAELVVRFMKPIQIGDQIRVSASLFGKRHGIYQLEAQISKGQRTLARASGKFIEPK</sequence>
<evidence type="ECO:0000256" key="12">
    <source>
        <dbReference type="ARBA" id="ARBA00023273"/>
    </source>
</evidence>
<comment type="catalytic activity">
    <reaction evidence="19">
        <text>octanoyl-CoA + H2O = octanoate + CoA + H(+)</text>
        <dbReference type="Rhea" id="RHEA:30143"/>
        <dbReference type="ChEBI" id="CHEBI:15377"/>
        <dbReference type="ChEBI" id="CHEBI:15378"/>
        <dbReference type="ChEBI" id="CHEBI:25646"/>
        <dbReference type="ChEBI" id="CHEBI:57287"/>
        <dbReference type="ChEBI" id="CHEBI:57386"/>
    </reaction>
    <physiologicalReaction direction="left-to-right" evidence="19">
        <dbReference type="Rhea" id="RHEA:30144"/>
    </physiologicalReaction>
</comment>
<keyword evidence="11" id="KW-0472">Membrane</keyword>
<keyword evidence="9" id="KW-0809">Transit peptide</keyword>
<comment type="catalytic activity">
    <reaction evidence="21">
        <text>decanoyl-CoA + H2O = decanoate + CoA + H(+)</text>
        <dbReference type="Rhea" id="RHEA:40059"/>
        <dbReference type="ChEBI" id="CHEBI:15377"/>
        <dbReference type="ChEBI" id="CHEBI:15378"/>
        <dbReference type="ChEBI" id="CHEBI:27689"/>
        <dbReference type="ChEBI" id="CHEBI:57287"/>
        <dbReference type="ChEBI" id="CHEBI:61430"/>
    </reaction>
    <physiologicalReaction direction="left-to-right" evidence="21">
        <dbReference type="Rhea" id="RHEA:40060"/>
    </physiologicalReaction>
</comment>
<gene>
    <name evidence="25" type="ORF">C942_04507</name>
</gene>
<evidence type="ECO:0000256" key="14">
    <source>
        <dbReference type="ARBA" id="ARBA00037002"/>
    </source>
</evidence>
<evidence type="ECO:0000256" key="10">
    <source>
        <dbReference type="ARBA" id="ARBA00023098"/>
    </source>
</evidence>
<comment type="catalytic activity">
    <reaction evidence="23">
        <text>tetradecanoyl-CoA + H2O = tetradecanoate + CoA + H(+)</text>
        <dbReference type="Rhea" id="RHEA:40119"/>
        <dbReference type="ChEBI" id="CHEBI:15377"/>
        <dbReference type="ChEBI" id="CHEBI:15378"/>
        <dbReference type="ChEBI" id="CHEBI:30807"/>
        <dbReference type="ChEBI" id="CHEBI:57287"/>
        <dbReference type="ChEBI" id="CHEBI:57385"/>
    </reaction>
    <physiologicalReaction direction="left-to-right" evidence="23">
        <dbReference type="Rhea" id="RHEA:40120"/>
    </physiologicalReaction>
</comment>
<dbReference type="EMBL" id="AMZO01000006">
    <property type="protein sequence ID" value="ELR66808.1"/>
    <property type="molecule type" value="Genomic_DNA"/>
</dbReference>
<keyword evidence="12" id="KW-0966">Cell projection</keyword>
<dbReference type="AlphaFoldDB" id="L8JF10"/>
<evidence type="ECO:0000259" key="24">
    <source>
        <dbReference type="Pfam" id="PF03061"/>
    </source>
</evidence>
<comment type="subcellular location">
    <subcellularLocation>
        <location evidence="3">Cell projection</location>
        <location evidence="3">Ruffle membrane</location>
    </subcellularLocation>
    <subcellularLocation>
        <location evidence="2">Cytoplasm</location>
    </subcellularLocation>
    <subcellularLocation>
        <location evidence="1">Membrane</location>
        <topology evidence="1">Peripheral membrane protein</topology>
    </subcellularLocation>
</comment>
<dbReference type="Proteomes" id="UP000011134">
    <property type="component" value="Unassembled WGS sequence"/>
</dbReference>
<evidence type="ECO:0000256" key="1">
    <source>
        <dbReference type="ARBA" id="ARBA00004170"/>
    </source>
</evidence>
<comment type="catalytic activity">
    <reaction evidence="20">
        <text>hexadecanoyl-CoA + H2O = hexadecanoate + CoA + H(+)</text>
        <dbReference type="Rhea" id="RHEA:16645"/>
        <dbReference type="ChEBI" id="CHEBI:7896"/>
        <dbReference type="ChEBI" id="CHEBI:15377"/>
        <dbReference type="ChEBI" id="CHEBI:15378"/>
        <dbReference type="ChEBI" id="CHEBI:57287"/>
        <dbReference type="ChEBI" id="CHEBI:57379"/>
        <dbReference type="EC" id="3.1.2.2"/>
    </reaction>
    <physiologicalReaction direction="left-to-right" evidence="20">
        <dbReference type="Rhea" id="RHEA:16646"/>
    </physiologicalReaction>
</comment>
<evidence type="ECO:0000256" key="15">
    <source>
        <dbReference type="ARBA" id="ARBA00038456"/>
    </source>
</evidence>
<dbReference type="InterPro" id="IPR029069">
    <property type="entry name" value="HotDog_dom_sf"/>
</dbReference>
<evidence type="ECO:0000256" key="7">
    <source>
        <dbReference type="ARBA" id="ARBA00022801"/>
    </source>
</evidence>
<dbReference type="GO" id="GO:0016289">
    <property type="term" value="F:acyl-CoA hydrolase activity"/>
    <property type="evidence" value="ECO:0007669"/>
    <property type="project" value="UniProtKB-ARBA"/>
</dbReference>
<evidence type="ECO:0000256" key="2">
    <source>
        <dbReference type="ARBA" id="ARBA00004496"/>
    </source>
</evidence>